<dbReference type="InterPro" id="IPR033855">
    <property type="entry name" value="Protein_C"/>
</dbReference>
<sequence>LARHGFEGLRHLAGLRREIHAFDDEAPRAAARGAGRGRNVSTVAVIPVIGMLTHRVEAIGSVSQTRSTAAIVSEVREALAEPNVDAVVLQVDSPGGSVSNVQEAWAAIHEGAKAKPIVASVNSLAASAAYHLASAATEIWMTPSGMVGSVGVYALHVDASKALEEMGEAWEFIVAKGSPFKVEGNPAGPLTGEARKKIQADIDAFMDVFVRDLARGRGTTKDAVRQGYGQGRTLLAGPAKAAGMVDQIGTLEDAIRRASQLAGERRTGMGPQGARVAFVEPSPAPETEPPAPEVPLASDEPPVPAVEPEEPAETQDARRRLWESA</sequence>
<protein>
    <recommendedName>
        <fullName evidence="6">Peptidase S49 domain-containing protein</fullName>
    </recommendedName>
</protein>
<feature type="non-terminal residue" evidence="7">
    <location>
        <position position="1"/>
    </location>
</feature>
<evidence type="ECO:0000256" key="3">
    <source>
        <dbReference type="ARBA" id="ARBA00022801"/>
    </source>
</evidence>
<dbReference type="PANTHER" id="PTHR33209">
    <property type="entry name" value="PROTEASE 4"/>
    <property type="match status" value="1"/>
</dbReference>
<keyword evidence="4" id="KW-0720">Serine protease</keyword>
<dbReference type="CDD" id="cd07022">
    <property type="entry name" value="S49_Sppa_36K_type"/>
    <property type="match status" value="1"/>
</dbReference>
<feature type="compositionally biased region" description="Basic and acidic residues" evidence="5">
    <location>
        <begin position="315"/>
        <end position="325"/>
    </location>
</feature>
<dbReference type="Gene3D" id="3.90.226.10">
    <property type="entry name" value="2-enoyl-CoA Hydratase, Chain A, domain 1"/>
    <property type="match status" value="1"/>
</dbReference>
<feature type="compositionally biased region" description="Pro residues" evidence="5">
    <location>
        <begin position="282"/>
        <end position="293"/>
    </location>
</feature>
<dbReference type="EMBL" id="LAZR01025605">
    <property type="protein sequence ID" value="KKL71399.1"/>
    <property type="molecule type" value="Genomic_DNA"/>
</dbReference>
<evidence type="ECO:0000256" key="5">
    <source>
        <dbReference type="SAM" id="MobiDB-lite"/>
    </source>
</evidence>
<dbReference type="SUPFAM" id="SSF52096">
    <property type="entry name" value="ClpP/crotonase"/>
    <property type="match status" value="1"/>
</dbReference>
<dbReference type="AlphaFoldDB" id="A0A0F9EBS9"/>
<evidence type="ECO:0000256" key="4">
    <source>
        <dbReference type="ARBA" id="ARBA00022825"/>
    </source>
</evidence>
<dbReference type="PANTHER" id="PTHR33209:SF1">
    <property type="entry name" value="PEPTIDASE S49 DOMAIN-CONTAINING PROTEIN"/>
    <property type="match status" value="1"/>
</dbReference>
<gene>
    <name evidence="7" type="ORF">LCGC14_2095270</name>
</gene>
<accession>A0A0F9EBS9</accession>
<dbReference type="GO" id="GO:0006508">
    <property type="term" value="P:proteolysis"/>
    <property type="evidence" value="ECO:0007669"/>
    <property type="project" value="UniProtKB-KW"/>
</dbReference>
<proteinExistence type="inferred from homology"/>
<feature type="domain" description="Peptidase S49" evidence="6">
    <location>
        <begin position="112"/>
        <end position="263"/>
    </location>
</feature>
<dbReference type="InterPro" id="IPR029045">
    <property type="entry name" value="ClpP/crotonase-like_dom_sf"/>
</dbReference>
<evidence type="ECO:0000256" key="1">
    <source>
        <dbReference type="ARBA" id="ARBA00008683"/>
    </source>
</evidence>
<evidence type="ECO:0000313" key="7">
    <source>
        <dbReference type="EMBL" id="KKL71399.1"/>
    </source>
</evidence>
<dbReference type="GO" id="GO:0008236">
    <property type="term" value="F:serine-type peptidase activity"/>
    <property type="evidence" value="ECO:0007669"/>
    <property type="project" value="UniProtKB-KW"/>
</dbReference>
<name>A0A0F9EBS9_9ZZZZ</name>
<comment type="caution">
    <text evidence="7">The sequence shown here is derived from an EMBL/GenBank/DDBJ whole genome shotgun (WGS) entry which is preliminary data.</text>
</comment>
<evidence type="ECO:0000259" key="6">
    <source>
        <dbReference type="Pfam" id="PF01343"/>
    </source>
</evidence>
<evidence type="ECO:0000256" key="2">
    <source>
        <dbReference type="ARBA" id="ARBA00022670"/>
    </source>
</evidence>
<dbReference type="Gene3D" id="6.20.330.10">
    <property type="match status" value="1"/>
</dbReference>
<reference evidence="7" key="1">
    <citation type="journal article" date="2015" name="Nature">
        <title>Complex archaea that bridge the gap between prokaryotes and eukaryotes.</title>
        <authorList>
            <person name="Spang A."/>
            <person name="Saw J.H."/>
            <person name="Jorgensen S.L."/>
            <person name="Zaremba-Niedzwiedzka K."/>
            <person name="Martijn J."/>
            <person name="Lind A.E."/>
            <person name="van Eijk R."/>
            <person name="Schleper C."/>
            <person name="Guy L."/>
            <person name="Ettema T.J."/>
        </authorList>
    </citation>
    <scope>NUCLEOTIDE SEQUENCE</scope>
</reference>
<feature type="region of interest" description="Disordered" evidence="5">
    <location>
        <begin position="263"/>
        <end position="325"/>
    </location>
</feature>
<keyword evidence="2" id="KW-0645">Protease</keyword>
<keyword evidence="3" id="KW-0378">Hydrolase</keyword>
<dbReference type="InterPro" id="IPR002142">
    <property type="entry name" value="Peptidase_S49"/>
</dbReference>
<dbReference type="Pfam" id="PF01343">
    <property type="entry name" value="Peptidase_S49"/>
    <property type="match status" value="1"/>
</dbReference>
<comment type="similarity">
    <text evidence="1">Belongs to the peptidase S49 family.</text>
</comment>
<organism evidence="7">
    <name type="scientific">marine sediment metagenome</name>
    <dbReference type="NCBI Taxonomy" id="412755"/>
    <lineage>
        <taxon>unclassified sequences</taxon>
        <taxon>metagenomes</taxon>
        <taxon>ecological metagenomes</taxon>
    </lineage>
</organism>